<protein>
    <submittedName>
        <fullName evidence="2">Uncharacterized protein</fullName>
    </submittedName>
</protein>
<dbReference type="Proteomes" id="UP000198882">
    <property type="component" value="Unassembled WGS sequence"/>
</dbReference>
<proteinExistence type="predicted"/>
<dbReference type="RefSeq" id="WP_090307264.1">
    <property type="nucleotide sequence ID" value="NZ_FNFE01000003.1"/>
</dbReference>
<evidence type="ECO:0000313" key="3">
    <source>
        <dbReference type="Proteomes" id="UP000198882"/>
    </source>
</evidence>
<dbReference type="STRING" id="1095776.SAMN04515672_2683"/>
<accession>A0A1G9ADC8</accession>
<name>A0A1G9ADC8_9EURY</name>
<dbReference type="EMBL" id="FNFE01000003">
    <property type="protein sequence ID" value="SDK25268.1"/>
    <property type="molecule type" value="Genomic_DNA"/>
</dbReference>
<sequence>MAATVVMIGLVLVLIAQYLGAIVIHFDAKRLGIENPAHYSMGVYVPLGGVLVVPVYVSRRKDLAKTDRDETSATETD</sequence>
<evidence type="ECO:0000313" key="2">
    <source>
        <dbReference type="EMBL" id="SDK25268.1"/>
    </source>
</evidence>
<reference evidence="3" key="1">
    <citation type="submission" date="2016-10" db="EMBL/GenBank/DDBJ databases">
        <authorList>
            <person name="Varghese N."/>
            <person name="Submissions S."/>
        </authorList>
    </citation>
    <scope>NUCLEOTIDE SEQUENCE [LARGE SCALE GENOMIC DNA]</scope>
    <source>
        <strain evidence="3">B4,CECT 8067,JCM 17497</strain>
    </source>
</reference>
<dbReference type="OrthoDB" id="342897at2157"/>
<organism evidence="2 3">
    <name type="scientific">Natronorubrum texcoconense</name>
    <dbReference type="NCBI Taxonomy" id="1095776"/>
    <lineage>
        <taxon>Archaea</taxon>
        <taxon>Methanobacteriati</taxon>
        <taxon>Methanobacteriota</taxon>
        <taxon>Stenosarchaea group</taxon>
        <taxon>Halobacteria</taxon>
        <taxon>Halobacteriales</taxon>
        <taxon>Natrialbaceae</taxon>
        <taxon>Natronorubrum</taxon>
    </lineage>
</organism>
<keyword evidence="1" id="KW-1133">Transmembrane helix</keyword>
<dbReference type="AlphaFoldDB" id="A0A1G9ADC8"/>
<evidence type="ECO:0000256" key="1">
    <source>
        <dbReference type="SAM" id="Phobius"/>
    </source>
</evidence>
<keyword evidence="1" id="KW-0472">Membrane</keyword>
<keyword evidence="3" id="KW-1185">Reference proteome</keyword>
<keyword evidence="1" id="KW-0812">Transmembrane</keyword>
<gene>
    <name evidence="2" type="ORF">SAMN04515672_2683</name>
</gene>
<feature type="transmembrane region" description="Helical" evidence="1">
    <location>
        <begin position="37"/>
        <end position="57"/>
    </location>
</feature>